<feature type="region of interest" description="Disordered" evidence="5">
    <location>
        <begin position="941"/>
        <end position="976"/>
    </location>
</feature>
<accession>A0A3M7MB76</accession>
<keyword evidence="4 6" id="KW-0472">Membrane</keyword>
<feature type="transmembrane region" description="Helical" evidence="6">
    <location>
        <begin position="856"/>
        <end position="875"/>
    </location>
</feature>
<feature type="compositionally biased region" description="Low complexity" evidence="5">
    <location>
        <begin position="1"/>
        <end position="13"/>
    </location>
</feature>
<feature type="domain" description="G-protein coupled receptors family 2 profile 2" evidence="7">
    <location>
        <begin position="573"/>
        <end position="878"/>
    </location>
</feature>
<feature type="compositionally biased region" description="Pro residues" evidence="5">
    <location>
        <begin position="959"/>
        <end position="974"/>
    </location>
</feature>
<dbReference type="InterPro" id="IPR013933">
    <property type="entry name" value="CRC_Rsc7/Swp82"/>
</dbReference>
<dbReference type="OrthoDB" id="5598844at2759"/>
<feature type="compositionally biased region" description="Acidic residues" evidence="5">
    <location>
        <begin position="47"/>
        <end position="64"/>
    </location>
</feature>
<dbReference type="PANTHER" id="PTHR42058:SF1">
    <property type="entry name" value="G-PROTEIN COUPLED RECEPTORS FAMILY 2 PROFILE 2 DOMAIN-CONTAINING PROTEIN"/>
    <property type="match status" value="1"/>
</dbReference>
<dbReference type="PROSITE" id="PS50261">
    <property type="entry name" value="G_PROTEIN_RECEP_F2_4"/>
    <property type="match status" value="1"/>
</dbReference>
<evidence type="ECO:0000313" key="9">
    <source>
        <dbReference type="Proteomes" id="UP000265663"/>
    </source>
</evidence>
<evidence type="ECO:0000256" key="6">
    <source>
        <dbReference type="SAM" id="Phobius"/>
    </source>
</evidence>
<feature type="compositionally biased region" description="Basic residues" evidence="5">
    <location>
        <begin position="79"/>
        <end position="89"/>
    </location>
</feature>
<keyword evidence="2 6" id="KW-0812">Transmembrane</keyword>
<evidence type="ECO:0000256" key="3">
    <source>
        <dbReference type="ARBA" id="ARBA00022989"/>
    </source>
</evidence>
<reference evidence="8 9" key="1">
    <citation type="journal article" date="2014" name="PLoS ONE">
        <title>De novo Genome Assembly of the Fungal Plant Pathogen Pyrenophora semeniperda.</title>
        <authorList>
            <person name="Soliai M.M."/>
            <person name="Meyer S.E."/>
            <person name="Udall J.A."/>
            <person name="Elzinga D.E."/>
            <person name="Hermansen R.A."/>
            <person name="Bodily P.M."/>
            <person name="Hart A.A."/>
            <person name="Coleman C.E."/>
        </authorList>
    </citation>
    <scope>NUCLEOTIDE SEQUENCE [LARGE SCALE GENOMIC DNA]</scope>
    <source>
        <strain evidence="8 9">CCB06</strain>
        <tissue evidence="8">Mycelium</tissue>
    </source>
</reference>
<feature type="transmembrane region" description="Helical" evidence="6">
    <location>
        <begin position="603"/>
        <end position="623"/>
    </location>
</feature>
<evidence type="ECO:0000256" key="2">
    <source>
        <dbReference type="ARBA" id="ARBA00022692"/>
    </source>
</evidence>
<gene>
    <name evidence="8" type="ORF">GMOD_00006765</name>
</gene>
<feature type="transmembrane region" description="Helical" evidence="6">
    <location>
        <begin position="788"/>
        <end position="806"/>
    </location>
</feature>
<proteinExistence type="predicted"/>
<feature type="region of interest" description="Disordered" evidence="5">
    <location>
        <begin position="1073"/>
        <end position="1122"/>
    </location>
</feature>
<dbReference type="InterPro" id="IPR000832">
    <property type="entry name" value="GPCR_2_secretin-like"/>
</dbReference>
<evidence type="ECO:0000256" key="1">
    <source>
        <dbReference type="ARBA" id="ARBA00004141"/>
    </source>
</evidence>
<dbReference type="GO" id="GO:0016020">
    <property type="term" value="C:membrane"/>
    <property type="evidence" value="ECO:0007669"/>
    <property type="project" value="UniProtKB-SubCell"/>
</dbReference>
<feature type="transmembrane region" description="Helical" evidence="6">
    <location>
        <begin position="643"/>
        <end position="669"/>
    </location>
</feature>
<dbReference type="Proteomes" id="UP000265663">
    <property type="component" value="Unassembled WGS sequence"/>
</dbReference>
<dbReference type="EMBL" id="KE747827">
    <property type="protein sequence ID" value="RMZ71629.1"/>
    <property type="molecule type" value="Genomic_DNA"/>
</dbReference>
<evidence type="ECO:0000256" key="5">
    <source>
        <dbReference type="SAM" id="MobiDB-lite"/>
    </source>
</evidence>
<dbReference type="Pfam" id="PF00002">
    <property type="entry name" value="7tm_2"/>
    <property type="match status" value="1"/>
</dbReference>
<sequence length="1133" mass="124947">MDPTMARGRPSRAAARRSEPARSETPQQDSDDDMVDAPESHAGTPKEEEDDVDSAAQGSEEEAAPSERSPSPAVIQPFPRKKRLGRPPKNRPPDWNVIEPENTSEGGTPVKRKRGRPSGGGRGRPPKGGPSHTTRVPIDKEGNMMDVVNDEVDLPEDEEGEQKVDKLGNLMGGRDYRVRIFTIKGRGDRQYMLSTEPARCCGFRDSYLFFTKHMKLYKIIIDDSEKRDLIDRDIIPHSYKGRAIGVVTARSVFREFGARIIIGGKRIIDDYYVTAAKESGAVEGELADPNDRLPPPGEPYNKNQYVAWHGASSVYHTGVPSVPTANGKPVPGKRKVNITSANWQFEHGSAASRFNSNLSKLRKVNLTGVYDPHTNLMCYPKVTQPTHARWEQVPVEESDVPPLVRHKYLVVDSVFQQPPFAGLGIPGPDGDFIDVGTNGIPTLDDEDKKHLKSEELEAFVQIKREEQEWRNQWGGERTDGARAKPKIGFVGVPPYCITMSAGNSANGTSSACTAPLLDKSLFPQKGGYQSGRYCGLGDFEVDAGTASCCFPCPIQDWIYAPNWQSRLRIPNYLSILSVVLCSFLLLSFIVLPPATTHRHYLSVGLLIPVLLISLSFAIPVSTNPSYCYNAITPADMHSSMSCAWTGSFITLGGLGCVVWVFLRSLWLFVRIVFDIAPGRRFMWASIATGMGVPIIFLVAVLATTGFSYRMGQTCLPNHEDAIVTFWIWLVLFAAVGFILQVFTTSYCVWVYIKTLRRARSNPNSQGRRANLQTWVNVKKLFLLQWRNILVSIFVLAGSLVFFLIFWTQDRKLGLVLNDSADITQIKTWIVCQTLSRGDKKECRKYVKGFTVKEADVLVALILASLVGIEIFILLFRHSMAKAWVDLLKRLPTLSRSYRPLGGRPQTPELTTFENPDKYSLPSPNERRHGSRFVENLEVAPLSSGSHEEAQDHIPLARRSPPPPSPLASSPPPIPTLQRDTYKAVESYQAPLPSTTSVPQVSDTGSASFAASNVLPFPPSIHITSPTGATTSPLTFDTPTSSYPQTYTPSTQLFRPSRAAPFPPLETISMKASNFASSSASSTPTSVFSTLSESTKETEKDWHDSTNSTLSKGSVVQGEDGDVDGALVDFQSAS</sequence>
<name>A0A3M7MB76_9PLEO</name>
<dbReference type="PANTHER" id="PTHR42058">
    <property type="entry name" value="G_PROTEIN_RECEP_F2_4 DOMAIN-CONTAINING PROTEIN"/>
    <property type="match status" value="1"/>
</dbReference>
<keyword evidence="3 6" id="KW-1133">Transmembrane helix</keyword>
<feature type="compositionally biased region" description="Low complexity" evidence="5">
    <location>
        <begin position="1073"/>
        <end position="1089"/>
    </location>
</feature>
<protein>
    <submittedName>
        <fullName evidence="8">Nuclear localization npl6</fullName>
    </submittedName>
</protein>
<feature type="transmembrane region" description="Helical" evidence="6">
    <location>
        <begin position="681"/>
        <end position="706"/>
    </location>
</feature>
<feature type="transmembrane region" description="Helical" evidence="6">
    <location>
        <begin position="572"/>
        <end position="591"/>
    </location>
</feature>
<dbReference type="InterPro" id="IPR053247">
    <property type="entry name" value="GPCR_GPR1/git3-like"/>
</dbReference>
<feature type="region of interest" description="Disordered" evidence="5">
    <location>
        <begin position="897"/>
        <end position="927"/>
    </location>
</feature>
<evidence type="ECO:0000256" key="4">
    <source>
        <dbReference type="ARBA" id="ARBA00023136"/>
    </source>
</evidence>
<dbReference type="GO" id="GO:0004930">
    <property type="term" value="F:G protein-coupled receptor activity"/>
    <property type="evidence" value="ECO:0007669"/>
    <property type="project" value="InterPro"/>
</dbReference>
<dbReference type="AlphaFoldDB" id="A0A3M7MB76"/>
<feature type="compositionally biased region" description="Polar residues" evidence="5">
    <location>
        <begin position="1104"/>
        <end position="1113"/>
    </location>
</feature>
<comment type="subcellular location">
    <subcellularLocation>
        <location evidence="1">Membrane</location>
        <topology evidence="1">Multi-pass membrane protein</topology>
    </subcellularLocation>
</comment>
<feature type="region of interest" description="Disordered" evidence="5">
    <location>
        <begin position="1"/>
        <end position="142"/>
    </location>
</feature>
<feature type="compositionally biased region" description="Basic and acidic residues" evidence="5">
    <location>
        <begin position="1093"/>
        <end position="1103"/>
    </location>
</feature>
<evidence type="ECO:0000313" key="8">
    <source>
        <dbReference type="EMBL" id="RMZ71629.1"/>
    </source>
</evidence>
<evidence type="ECO:0000259" key="7">
    <source>
        <dbReference type="PROSITE" id="PS50261"/>
    </source>
</evidence>
<keyword evidence="9" id="KW-1185">Reference proteome</keyword>
<feature type="transmembrane region" description="Helical" evidence="6">
    <location>
        <begin position="726"/>
        <end position="752"/>
    </location>
</feature>
<dbReference type="Pfam" id="PF08624">
    <property type="entry name" value="CRC_subunit"/>
    <property type="match status" value="1"/>
</dbReference>
<dbReference type="GO" id="GO:0007166">
    <property type="term" value="P:cell surface receptor signaling pathway"/>
    <property type="evidence" value="ECO:0007669"/>
    <property type="project" value="InterPro"/>
</dbReference>
<organism evidence="8 9">
    <name type="scientific">Pyrenophora seminiperda CCB06</name>
    <dbReference type="NCBI Taxonomy" id="1302712"/>
    <lineage>
        <taxon>Eukaryota</taxon>
        <taxon>Fungi</taxon>
        <taxon>Dikarya</taxon>
        <taxon>Ascomycota</taxon>
        <taxon>Pezizomycotina</taxon>
        <taxon>Dothideomycetes</taxon>
        <taxon>Pleosporomycetidae</taxon>
        <taxon>Pleosporales</taxon>
        <taxon>Pleosporineae</taxon>
        <taxon>Pleosporaceae</taxon>
        <taxon>Pyrenophora</taxon>
    </lineage>
</organism>
<dbReference type="InterPro" id="IPR017981">
    <property type="entry name" value="GPCR_2-like_7TM"/>
</dbReference>
<dbReference type="Gene3D" id="1.20.1070.10">
    <property type="entry name" value="Rhodopsin 7-helix transmembrane proteins"/>
    <property type="match status" value="1"/>
</dbReference>